<feature type="transmembrane region" description="Helical" evidence="7">
    <location>
        <begin position="12"/>
        <end position="32"/>
    </location>
</feature>
<evidence type="ECO:0000256" key="1">
    <source>
        <dbReference type="ARBA" id="ARBA00004141"/>
    </source>
</evidence>
<feature type="domain" description="Rhodopsin" evidence="8">
    <location>
        <begin position="28"/>
        <end position="213"/>
    </location>
</feature>
<organism evidence="9 10">
    <name type="scientific">Crepidotus variabilis</name>
    <dbReference type="NCBI Taxonomy" id="179855"/>
    <lineage>
        <taxon>Eukaryota</taxon>
        <taxon>Fungi</taxon>
        <taxon>Dikarya</taxon>
        <taxon>Basidiomycota</taxon>
        <taxon>Agaricomycotina</taxon>
        <taxon>Agaricomycetes</taxon>
        <taxon>Agaricomycetidae</taxon>
        <taxon>Agaricales</taxon>
        <taxon>Agaricineae</taxon>
        <taxon>Crepidotaceae</taxon>
        <taxon>Crepidotus</taxon>
    </lineage>
</organism>
<feature type="transmembrane region" description="Helical" evidence="7">
    <location>
        <begin position="118"/>
        <end position="136"/>
    </location>
</feature>
<protein>
    <recommendedName>
        <fullName evidence="8">Rhodopsin domain-containing protein</fullName>
    </recommendedName>
</protein>
<comment type="subcellular location">
    <subcellularLocation>
        <location evidence="1">Membrane</location>
        <topology evidence="1">Multi-pass membrane protein</topology>
    </subcellularLocation>
</comment>
<evidence type="ECO:0000256" key="7">
    <source>
        <dbReference type="SAM" id="Phobius"/>
    </source>
</evidence>
<feature type="region of interest" description="Disordered" evidence="6">
    <location>
        <begin position="253"/>
        <end position="275"/>
    </location>
</feature>
<comment type="caution">
    <text evidence="9">The sequence shown here is derived from an EMBL/GenBank/DDBJ whole genome shotgun (WGS) entry which is preliminary data.</text>
</comment>
<feature type="non-terminal residue" evidence="9">
    <location>
        <position position="349"/>
    </location>
</feature>
<evidence type="ECO:0000259" key="8">
    <source>
        <dbReference type="Pfam" id="PF20684"/>
    </source>
</evidence>
<proteinExistence type="inferred from homology"/>
<evidence type="ECO:0000256" key="5">
    <source>
        <dbReference type="ARBA" id="ARBA00038359"/>
    </source>
</evidence>
<comment type="similarity">
    <text evidence="5">Belongs to the SAT4 family.</text>
</comment>
<evidence type="ECO:0000313" key="10">
    <source>
        <dbReference type="Proteomes" id="UP000807306"/>
    </source>
</evidence>
<feature type="transmembrane region" description="Helical" evidence="7">
    <location>
        <begin position="80"/>
        <end position="106"/>
    </location>
</feature>
<feature type="transmembrane region" description="Helical" evidence="7">
    <location>
        <begin position="219"/>
        <end position="244"/>
    </location>
</feature>
<dbReference type="AlphaFoldDB" id="A0A9P6ENI2"/>
<dbReference type="GO" id="GO:0016020">
    <property type="term" value="C:membrane"/>
    <property type="evidence" value="ECO:0007669"/>
    <property type="project" value="UniProtKB-SubCell"/>
</dbReference>
<keyword evidence="10" id="KW-1185">Reference proteome</keyword>
<accession>A0A9P6ENI2</accession>
<dbReference type="PANTHER" id="PTHR33048:SF19">
    <property type="entry name" value="MEMBRANE PROTEIN PTH11-LIKE, PUTATIVE (AFU_ORTHOLOGUE AFUA_1G14080)-RELATED"/>
    <property type="match status" value="1"/>
</dbReference>
<evidence type="ECO:0000256" key="3">
    <source>
        <dbReference type="ARBA" id="ARBA00022989"/>
    </source>
</evidence>
<keyword evidence="2 7" id="KW-0812">Transmembrane</keyword>
<dbReference type="InterPro" id="IPR049326">
    <property type="entry name" value="Rhodopsin_dom_fungi"/>
</dbReference>
<dbReference type="EMBL" id="MU157833">
    <property type="protein sequence ID" value="KAF9531849.1"/>
    <property type="molecule type" value="Genomic_DNA"/>
</dbReference>
<evidence type="ECO:0000256" key="6">
    <source>
        <dbReference type="SAM" id="MobiDB-lite"/>
    </source>
</evidence>
<evidence type="ECO:0000313" key="9">
    <source>
        <dbReference type="EMBL" id="KAF9531849.1"/>
    </source>
</evidence>
<dbReference type="Pfam" id="PF20684">
    <property type="entry name" value="Fung_rhodopsin"/>
    <property type="match status" value="1"/>
</dbReference>
<reference evidence="9" key="1">
    <citation type="submission" date="2020-11" db="EMBL/GenBank/DDBJ databases">
        <authorList>
            <consortium name="DOE Joint Genome Institute"/>
            <person name="Ahrendt S."/>
            <person name="Riley R."/>
            <person name="Andreopoulos W."/>
            <person name="Labutti K."/>
            <person name="Pangilinan J."/>
            <person name="Ruiz-Duenas F.J."/>
            <person name="Barrasa J.M."/>
            <person name="Sanchez-Garcia M."/>
            <person name="Camarero S."/>
            <person name="Miyauchi S."/>
            <person name="Serrano A."/>
            <person name="Linde D."/>
            <person name="Babiker R."/>
            <person name="Drula E."/>
            <person name="Ayuso-Fernandez I."/>
            <person name="Pacheco R."/>
            <person name="Padilla G."/>
            <person name="Ferreira P."/>
            <person name="Barriuso J."/>
            <person name="Kellner H."/>
            <person name="Castanera R."/>
            <person name="Alfaro M."/>
            <person name="Ramirez L."/>
            <person name="Pisabarro A.G."/>
            <person name="Kuo A."/>
            <person name="Tritt A."/>
            <person name="Lipzen A."/>
            <person name="He G."/>
            <person name="Yan M."/>
            <person name="Ng V."/>
            <person name="Cullen D."/>
            <person name="Martin F."/>
            <person name="Rosso M.-N."/>
            <person name="Henrissat B."/>
            <person name="Hibbett D."/>
            <person name="Martinez A.T."/>
            <person name="Grigoriev I.V."/>
        </authorList>
    </citation>
    <scope>NUCLEOTIDE SEQUENCE</scope>
    <source>
        <strain evidence="9">CBS 506.95</strain>
    </source>
</reference>
<evidence type="ECO:0000256" key="4">
    <source>
        <dbReference type="ARBA" id="ARBA00023136"/>
    </source>
</evidence>
<evidence type="ECO:0000256" key="2">
    <source>
        <dbReference type="ARBA" id="ARBA00022692"/>
    </source>
</evidence>
<dbReference type="InterPro" id="IPR052337">
    <property type="entry name" value="SAT4-like"/>
</dbReference>
<dbReference type="OrthoDB" id="3229610at2759"/>
<feature type="transmembrane region" description="Helical" evidence="7">
    <location>
        <begin position="189"/>
        <end position="213"/>
    </location>
</feature>
<feature type="transmembrane region" description="Helical" evidence="7">
    <location>
        <begin position="44"/>
        <end position="68"/>
    </location>
</feature>
<dbReference type="Proteomes" id="UP000807306">
    <property type="component" value="Unassembled WGS sequence"/>
</dbReference>
<dbReference type="PANTHER" id="PTHR33048">
    <property type="entry name" value="PTH11-LIKE INTEGRAL MEMBRANE PROTEIN (AFU_ORTHOLOGUE AFUA_5G11245)"/>
    <property type="match status" value="1"/>
</dbReference>
<sequence>MTLQPPSLMVNRVIIGGFYSVASLTSVLRLIYRWKRQRLWWDDFWALMALLSYSFVAMVCLILPMQFLSQRSANVQVFRFLGVFLGTTLTLWAARLSLAVSIVRLVPDSSFRRFAKAIAVFFGILFLGLAIQKLFFCCGTQWKEIGVCKITDLTTYLSLATDAIGDCWLVGAPAYMLSNTKLSSHYRLLLLLIFSASIFVIFSSVVHYCFILTNQVSYVSIVAHIELGLAITVSNLLVLGTWLYRVVRRSIRHPPSPSEGDCAEKSRTSQSRQYGPARNLMDRLSNLPQTRFTLTTMNAEFEVPTSPCLFSTFEIPPSHPSHIRSGESEEPGLTLFHVKQTNQSAYPML</sequence>
<gene>
    <name evidence="9" type="ORF">CPB83DRAFT_847921</name>
</gene>
<name>A0A9P6ENI2_9AGAR</name>
<keyword evidence="4 7" id="KW-0472">Membrane</keyword>
<keyword evidence="3 7" id="KW-1133">Transmembrane helix</keyword>